<dbReference type="SUPFAM" id="SSF55874">
    <property type="entry name" value="ATPase domain of HSP90 chaperone/DNA topoisomerase II/histidine kinase"/>
    <property type="match status" value="1"/>
</dbReference>
<evidence type="ECO:0000256" key="6">
    <source>
        <dbReference type="SAM" id="MobiDB-lite"/>
    </source>
</evidence>
<dbReference type="CDD" id="cd16926">
    <property type="entry name" value="HATPase_MutL-MLH-PMS-like"/>
    <property type="match status" value="1"/>
</dbReference>
<dbReference type="GO" id="GO:0032300">
    <property type="term" value="C:mismatch repair complex"/>
    <property type="evidence" value="ECO:0007669"/>
    <property type="project" value="InterPro"/>
</dbReference>
<feature type="compositionally biased region" description="Polar residues" evidence="6">
    <location>
        <begin position="402"/>
        <end position="411"/>
    </location>
</feature>
<comment type="similarity">
    <text evidence="1 5">Belongs to the DNA mismatch repair MutL/HexB family.</text>
</comment>
<dbReference type="Proteomes" id="UP001348817">
    <property type="component" value="Chromosome"/>
</dbReference>
<feature type="domain" description="MutL C-terminal dimerisation" evidence="7">
    <location>
        <begin position="480"/>
        <end position="622"/>
    </location>
</feature>
<dbReference type="InterPro" id="IPR042121">
    <property type="entry name" value="MutL_C_regsub"/>
</dbReference>
<feature type="region of interest" description="Disordered" evidence="6">
    <location>
        <begin position="358"/>
        <end position="480"/>
    </location>
</feature>
<keyword evidence="10" id="KW-1185">Reference proteome</keyword>
<dbReference type="Gene3D" id="3.30.1370.100">
    <property type="entry name" value="MutL, C-terminal domain, regulatory subdomain"/>
    <property type="match status" value="1"/>
</dbReference>
<dbReference type="InterPro" id="IPR042120">
    <property type="entry name" value="MutL_C_dimsub"/>
</dbReference>
<dbReference type="PANTHER" id="PTHR10073:SF12">
    <property type="entry name" value="DNA MISMATCH REPAIR PROTEIN MLH1"/>
    <property type="match status" value="1"/>
</dbReference>
<evidence type="ECO:0000256" key="3">
    <source>
        <dbReference type="ARBA" id="ARBA00022763"/>
    </source>
</evidence>
<dbReference type="Pfam" id="PF08676">
    <property type="entry name" value="MutL_C"/>
    <property type="match status" value="1"/>
</dbReference>
<dbReference type="SUPFAM" id="SSF54211">
    <property type="entry name" value="Ribosomal protein S5 domain 2-like"/>
    <property type="match status" value="1"/>
</dbReference>
<dbReference type="InterPro" id="IPR038973">
    <property type="entry name" value="MutL/Mlh/Pms-like"/>
</dbReference>
<keyword evidence="3 5" id="KW-0227">DNA damage</keyword>
<dbReference type="HAMAP" id="MF_00149">
    <property type="entry name" value="DNA_mis_repair"/>
    <property type="match status" value="1"/>
</dbReference>
<dbReference type="GO" id="GO:0006298">
    <property type="term" value="P:mismatch repair"/>
    <property type="evidence" value="ECO:0007669"/>
    <property type="project" value="UniProtKB-UniRule"/>
</dbReference>
<dbReference type="SMART" id="SM00853">
    <property type="entry name" value="MutL_C"/>
    <property type="match status" value="1"/>
</dbReference>
<comment type="function">
    <text evidence="5">This protein is involved in the repair of mismatches in DNA. It is required for dam-dependent methyl-directed DNA mismatch repair. May act as a 'molecular matchmaker', a protein that promotes the formation of a stable complex between two or more DNA-binding proteins in an ATP-dependent manner without itself being part of a final effector complex.</text>
</comment>
<proteinExistence type="inferred from homology"/>
<feature type="compositionally biased region" description="Basic and acidic residues" evidence="6">
    <location>
        <begin position="465"/>
        <end position="480"/>
    </location>
</feature>
<dbReference type="InterPro" id="IPR037198">
    <property type="entry name" value="MutL_C_sf"/>
</dbReference>
<dbReference type="Pfam" id="PF01119">
    <property type="entry name" value="DNA_mis_repair"/>
    <property type="match status" value="1"/>
</dbReference>
<feature type="compositionally biased region" description="Basic and acidic residues" evidence="6">
    <location>
        <begin position="437"/>
        <end position="447"/>
    </location>
</feature>
<dbReference type="InterPro" id="IPR014721">
    <property type="entry name" value="Ribsml_uS5_D2-typ_fold_subgr"/>
</dbReference>
<evidence type="ECO:0000256" key="2">
    <source>
        <dbReference type="ARBA" id="ARBA00021975"/>
    </source>
</evidence>
<dbReference type="InterPro" id="IPR013507">
    <property type="entry name" value="DNA_mismatch_S5_2-like"/>
</dbReference>
<dbReference type="InterPro" id="IPR020667">
    <property type="entry name" value="DNA_mismatch_repair_MutL"/>
</dbReference>
<feature type="domain" description="DNA mismatch repair protein S5" evidence="8">
    <location>
        <begin position="209"/>
        <end position="327"/>
    </location>
</feature>
<reference evidence="9 10" key="1">
    <citation type="submission" date="2021-12" db="EMBL/GenBank/DDBJ databases">
        <title>Genome sequencing of bacteria with rrn-lacking chromosome and rrn-plasmid.</title>
        <authorList>
            <person name="Anda M."/>
            <person name="Iwasaki W."/>
        </authorList>
    </citation>
    <scope>NUCLEOTIDE SEQUENCE [LARGE SCALE GENOMIC DNA]</scope>
    <source>
        <strain evidence="9 10">DSM 100852</strain>
    </source>
</reference>
<gene>
    <name evidence="5 9" type="primary">mutL</name>
    <name evidence="9" type="ORF">FUAX_31990</name>
</gene>
<feature type="compositionally biased region" description="Polar residues" evidence="6">
    <location>
        <begin position="451"/>
        <end position="460"/>
    </location>
</feature>
<dbReference type="PANTHER" id="PTHR10073">
    <property type="entry name" value="DNA MISMATCH REPAIR PROTEIN MLH, PMS, MUTL"/>
    <property type="match status" value="1"/>
</dbReference>
<dbReference type="InterPro" id="IPR002099">
    <property type="entry name" value="MutL/Mlh/PMS"/>
</dbReference>
<accession>A0AAU9CS02</accession>
<dbReference type="FunFam" id="3.30.565.10:FF:000003">
    <property type="entry name" value="DNA mismatch repair endonuclease MutL"/>
    <property type="match status" value="1"/>
</dbReference>
<dbReference type="GO" id="GO:0030983">
    <property type="term" value="F:mismatched DNA binding"/>
    <property type="evidence" value="ECO:0007669"/>
    <property type="project" value="InterPro"/>
</dbReference>
<feature type="compositionally biased region" description="Polar residues" evidence="6">
    <location>
        <begin position="371"/>
        <end position="384"/>
    </location>
</feature>
<dbReference type="SUPFAM" id="SSF118116">
    <property type="entry name" value="DNA mismatch repair protein MutL"/>
    <property type="match status" value="1"/>
</dbReference>
<organism evidence="9 10">
    <name type="scientific">Fulvitalea axinellae</name>
    <dbReference type="NCBI Taxonomy" id="1182444"/>
    <lineage>
        <taxon>Bacteria</taxon>
        <taxon>Pseudomonadati</taxon>
        <taxon>Bacteroidota</taxon>
        <taxon>Cytophagia</taxon>
        <taxon>Cytophagales</taxon>
        <taxon>Persicobacteraceae</taxon>
        <taxon>Fulvitalea</taxon>
    </lineage>
</organism>
<protein>
    <recommendedName>
        <fullName evidence="2 5">DNA mismatch repair protein MutL</fullName>
    </recommendedName>
</protein>
<name>A0AAU9CS02_9BACT</name>
<evidence type="ECO:0000256" key="1">
    <source>
        <dbReference type="ARBA" id="ARBA00006082"/>
    </source>
</evidence>
<evidence type="ECO:0000256" key="4">
    <source>
        <dbReference type="ARBA" id="ARBA00023204"/>
    </source>
</evidence>
<dbReference type="SMART" id="SM01340">
    <property type="entry name" value="DNA_mis_repair"/>
    <property type="match status" value="1"/>
</dbReference>
<keyword evidence="4 5" id="KW-0234">DNA repair</keyword>
<evidence type="ECO:0000259" key="8">
    <source>
        <dbReference type="SMART" id="SM01340"/>
    </source>
</evidence>
<dbReference type="GO" id="GO:0016887">
    <property type="term" value="F:ATP hydrolysis activity"/>
    <property type="evidence" value="ECO:0007669"/>
    <property type="project" value="InterPro"/>
</dbReference>
<dbReference type="Gene3D" id="3.30.230.10">
    <property type="match status" value="1"/>
</dbReference>
<sequence>MSDIIRLLPDSIANQIAAGEVVQRPASVVKEMMENSIDAGSANIQVIVKDAGKTLIQVIDDGAGMSETDARMSFERHATSKIRKAEDLFSLRTMGFRGEAVASIAAVAQVELKTRREEDECGTLIRMDGSKMESQEPVSCSKGTNFTIRNLFFNIPARRNFLKSNGVEMRHIIDEFQRVALANPEVGFSLVHNGTETYKLPAAKLSKRIVSLFGKNYKSQLIPCGEKIPNLNVHGYIGKPEFAKKSRGEQFFFVNNRFVKSSYLNHAVTQAYEGLLHKDAFPFYVIFIEIDPKQIDVNVHPTKTEIKFDDERTVFSIIKATVRQALGTNGVTPSLDFESNINFNSFSSADIRKTIESESIGSGAGPEEISSVKNPAPKTTSYERFSNAPKSGGGSWEKLFESSDTSDLLSENSEKPESHSAPIESEPEPSYSAPIIPEKKDEPKAEAEAETSSMTFSSAANEIRIFPETESRNGSDRSEEPFQLHGTYVVTQVKSGIMLIGQQEAHERIMYERFSTQLVMNNGTCQQLLFPQTLSLNPADVALVSELSEEIRALGFAFDLLENGALTISGIPNDCSGTDAGDLFGGLIEQIRKNETELSLNRQDNIAKAMAKRSAIKTGQALKSAEMRALIDHLFACSNPNYSPDGKPTYYILSMEQIAGFFGKN</sequence>
<dbReference type="KEGG" id="fax:FUAX_31990"/>
<dbReference type="AlphaFoldDB" id="A0AAU9CS02"/>
<evidence type="ECO:0000256" key="5">
    <source>
        <dbReference type="HAMAP-Rule" id="MF_00149"/>
    </source>
</evidence>
<dbReference type="EMBL" id="AP025314">
    <property type="protein sequence ID" value="BDD10767.1"/>
    <property type="molecule type" value="Genomic_DNA"/>
</dbReference>
<dbReference type="GO" id="GO:0005524">
    <property type="term" value="F:ATP binding"/>
    <property type="evidence" value="ECO:0007669"/>
    <property type="project" value="InterPro"/>
</dbReference>
<dbReference type="CDD" id="cd00782">
    <property type="entry name" value="MutL_Trans"/>
    <property type="match status" value="1"/>
</dbReference>
<dbReference type="InterPro" id="IPR020568">
    <property type="entry name" value="Ribosomal_Su5_D2-typ_SF"/>
</dbReference>
<dbReference type="InterPro" id="IPR036890">
    <property type="entry name" value="HATPase_C_sf"/>
</dbReference>
<dbReference type="NCBIfam" id="TIGR00585">
    <property type="entry name" value="mutl"/>
    <property type="match status" value="1"/>
</dbReference>
<dbReference type="Pfam" id="PF13589">
    <property type="entry name" value="HATPase_c_3"/>
    <property type="match status" value="1"/>
</dbReference>
<dbReference type="Gene3D" id="3.30.1540.20">
    <property type="entry name" value="MutL, C-terminal domain, dimerisation subdomain"/>
    <property type="match status" value="1"/>
</dbReference>
<dbReference type="RefSeq" id="WP_338392302.1">
    <property type="nucleotide sequence ID" value="NZ_AP025314.1"/>
</dbReference>
<evidence type="ECO:0000313" key="9">
    <source>
        <dbReference type="EMBL" id="BDD10767.1"/>
    </source>
</evidence>
<dbReference type="Gene3D" id="3.30.565.10">
    <property type="entry name" value="Histidine kinase-like ATPase, C-terminal domain"/>
    <property type="match status" value="1"/>
</dbReference>
<evidence type="ECO:0000259" key="7">
    <source>
        <dbReference type="SMART" id="SM00853"/>
    </source>
</evidence>
<dbReference type="GO" id="GO:0140664">
    <property type="term" value="F:ATP-dependent DNA damage sensor activity"/>
    <property type="evidence" value="ECO:0007669"/>
    <property type="project" value="InterPro"/>
</dbReference>
<dbReference type="InterPro" id="IPR014790">
    <property type="entry name" value="MutL_C"/>
</dbReference>
<evidence type="ECO:0000313" key="10">
    <source>
        <dbReference type="Proteomes" id="UP001348817"/>
    </source>
</evidence>